<feature type="binding site" description="in other chain" evidence="4">
    <location>
        <position position="25"/>
    </location>
    <ligand>
        <name>phosphate</name>
        <dbReference type="ChEBI" id="CHEBI:43474"/>
        <note>ligand shared between dimeric partners</note>
    </ligand>
</feature>
<dbReference type="HAMAP" id="MF_01627">
    <property type="entry name" value="Pur_nucleosid_phosp"/>
    <property type="match status" value="1"/>
</dbReference>
<feature type="binding site" description="in other chain" evidence="4">
    <location>
        <begin position="88"/>
        <end position="91"/>
    </location>
    <ligand>
        <name>phosphate</name>
        <dbReference type="ChEBI" id="CHEBI:43474"/>
        <note>ligand shared between dimeric partners</note>
    </ligand>
</feature>
<proteinExistence type="inferred from homology"/>
<organism evidence="6 7">
    <name type="scientific">Pseudoteredinibacter isoporae</name>
    <dbReference type="NCBI Taxonomy" id="570281"/>
    <lineage>
        <taxon>Bacteria</taxon>
        <taxon>Pseudomonadati</taxon>
        <taxon>Pseudomonadota</taxon>
        <taxon>Gammaproteobacteria</taxon>
        <taxon>Cellvibrionales</taxon>
        <taxon>Cellvibrionaceae</taxon>
        <taxon>Pseudoteredinibacter</taxon>
    </lineage>
</organism>
<keyword evidence="1 4" id="KW-0328">Glycosyltransferase</keyword>
<dbReference type="NCBIfam" id="NF004489">
    <property type="entry name" value="PRK05819.1"/>
    <property type="match status" value="1"/>
</dbReference>
<dbReference type="AlphaFoldDB" id="A0A7X0MX80"/>
<feature type="binding site" description="in other chain" evidence="4">
    <location>
        <begin position="204"/>
        <end position="205"/>
    </location>
    <ligand>
        <name>a purine D-ribonucleoside</name>
        <dbReference type="ChEBI" id="CHEBI:142355"/>
        <note>ligand shared between dimeric partners</note>
    </ligand>
</feature>
<dbReference type="GO" id="GO:0006152">
    <property type="term" value="P:purine nucleoside catabolic process"/>
    <property type="evidence" value="ECO:0007669"/>
    <property type="project" value="TreeGrafter"/>
</dbReference>
<dbReference type="GO" id="GO:0005829">
    <property type="term" value="C:cytosol"/>
    <property type="evidence" value="ECO:0007669"/>
    <property type="project" value="TreeGrafter"/>
</dbReference>
<dbReference type="EC" id="2.4.2.1" evidence="4"/>
<sequence length="235" mass="25287">MPSLHMNAPDGAFAETVIMPGDPLRAKYIAETFLDDAKQVTDVRNMLGFTGSYKGEPLSVMAHGMGTPSALIYCTELVQHYGVKRMLRVGSCGAVHPDVQLRDIIIAQGASTDSAAMKQRLGPFDFAATASYGLLEKAVNSARALGTQHRIGSIFTSDLFYWPEGDIYDRLAKYNILAIEMEAAAVYSVAAEFGVEALAIATVSDHIRTGAALSTEERQTTFDQMIELGLATVSA</sequence>
<evidence type="ECO:0000256" key="3">
    <source>
        <dbReference type="ARBA" id="ARBA00048447"/>
    </source>
</evidence>
<dbReference type="PANTHER" id="PTHR43691">
    <property type="entry name" value="URIDINE PHOSPHORYLASE"/>
    <property type="match status" value="1"/>
</dbReference>
<dbReference type="InterPro" id="IPR035994">
    <property type="entry name" value="Nucleoside_phosphorylase_sf"/>
</dbReference>
<comment type="similarity">
    <text evidence="4">Belongs to the PNP/UDP phosphorylase family.</text>
</comment>
<comment type="catalytic activity">
    <reaction evidence="4">
        <text>a purine D-ribonucleoside + phosphate = a purine nucleobase + alpha-D-ribose 1-phosphate</text>
        <dbReference type="Rhea" id="RHEA:19805"/>
        <dbReference type="ChEBI" id="CHEBI:26386"/>
        <dbReference type="ChEBI" id="CHEBI:43474"/>
        <dbReference type="ChEBI" id="CHEBI:57720"/>
        <dbReference type="ChEBI" id="CHEBI:142355"/>
        <dbReference type="EC" id="2.4.2.1"/>
    </reaction>
</comment>
<comment type="function">
    <text evidence="4">Catalyzes the reversible phosphorolytic breakdown of the N-glycosidic bond in the beta-(deoxy)ribonucleoside molecules, with the formation of the corresponding free purine bases and pentose-1-phosphate.</text>
</comment>
<comment type="caution">
    <text evidence="6">The sequence shown here is derived from an EMBL/GenBank/DDBJ whole genome shotgun (WGS) entry which is preliminary data.</text>
</comment>
<dbReference type="NCBIfam" id="TIGR00107">
    <property type="entry name" value="deoD"/>
    <property type="match status" value="1"/>
</dbReference>
<protein>
    <recommendedName>
        <fullName evidence="4">Purine nucleoside phosphorylase DeoD-type</fullName>
        <shortName evidence="4">PNP</shortName>
        <ecNumber evidence="4">2.4.2.1</ecNumber>
    </recommendedName>
</protein>
<dbReference type="FunCoup" id="A0A7X0MX80">
    <property type="interactions" value="319"/>
</dbReference>
<dbReference type="GO" id="GO:0004850">
    <property type="term" value="F:uridine phosphorylase activity"/>
    <property type="evidence" value="ECO:0007669"/>
    <property type="project" value="UniProtKB-EC"/>
</dbReference>
<comment type="catalytic activity">
    <reaction evidence="4">
        <text>a purine 2'-deoxy-D-ribonucleoside + phosphate = a purine nucleobase + 2-deoxy-alpha-D-ribose 1-phosphate</text>
        <dbReference type="Rhea" id="RHEA:36431"/>
        <dbReference type="ChEBI" id="CHEBI:26386"/>
        <dbReference type="ChEBI" id="CHEBI:43474"/>
        <dbReference type="ChEBI" id="CHEBI:57259"/>
        <dbReference type="ChEBI" id="CHEBI:142361"/>
        <dbReference type="EC" id="2.4.2.1"/>
    </reaction>
</comment>
<dbReference type="GO" id="GO:0004731">
    <property type="term" value="F:purine-nucleoside phosphorylase activity"/>
    <property type="evidence" value="ECO:0007669"/>
    <property type="project" value="UniProtKB-UniRule"/>
</dbReference>
<keyword evidence="7" id="KW-1185">Reference proteome</keyword>
<dbReference type="RefSeq" id="WP_166843696.1">
    <property type="nucleotide sequence ID" value="NZ_JAAONY010000003.1"/>
</dbReference>
<dbReference type="NCBIfam" id="NF009914">
    <property type="entry name" value="PRK13374.1"/>
    <property type="match status" value="1"/>
</dbReference>
<gene>
    <name evidence="4" type="primary">deoD</name>
    <name evidence="6" type="ORF">HNR48_003505</name>
</gene>
<feature type="domain" description="Nucleoside phosphorylase" evidence="5">
    <location>
        <begin position="17"/>
        <end position="226"/>
    </location>
</feature>
<dbReference type="Proteomes" id="UP000528457">
    <property type="component" value="Unassembled WGS sequence"/>
</dbReference>
<feature type="site" description="Important for catalytic activity" evidence="4">
    <location>
        <position position="218"/>
    </location>
</feature>
<name>A0A7X0MX80_9GAMM</name>
<feature type="binding site" description="in other chain" evidence="4">
    <location>
        <begin position="180"/>
        <end position="182"/>
    </location>
    <ligand>
        <name>a purine D-ribonucleoside</name>
        <dbReference type="ChEBI" id="CHEBI:142355"/>
        <note>ligand shared between dimeric partners</note>
    </ligand>
</feature>
<evidence type="ECO:0000313" key="6">
    <source>
        <dbReference type="EMBL" id="MBB6523203.1"/>
    </source>
</evidence>
<feature type="binding site" description="in other chain" evidence="4">
    <location>
        <position position="21"/>
    </location>
    <ligand>
        <name>phosphate</name>
        <dbReference type="ChEBI" id="CHEBI:43474"/>
        <note>ligand shared between dimeric partners</note>
    </ligand>
</feature>
<dbReference type="Pfam" id="PF01048">
    <property type="entry name" value="PNP_UDP_1"/>
    <property type="match status" value="1"/>
</dbReference>
<feature type="binding site" evidence="4">
    <location>
        <position position="44"/>
    </location>
    <ligand>
        <name>phosphate</name>
        <dbReference type="ChEBI" id="CHEBI:43474"/>
        <note>ligand shared between dimeric partners</note>
    </ligand>
</feature>
<dbReference type="InterPro" id="IPR004402">
    <property type="entry name" value="DeoD-type"/>
</dbReference>
<evidence type="ECO:0000256" key="1">
    <source>
        <dbReference type="ARBA" id="ARBA00022676"/>
    </source>
</evidence>
<dbReference type="InterPro" id="IPR000845">
    <property type="entry name" value="Nucleoside_phosphorylase_d"/>
</dbReference>
<dbReference type="EMBL" id="JACHHT010000003">
    <property type="protein sequence ID" value="MBB6523203.1"/>
    <property type="molecule type" value="Genomic_DNA"/>
</dbReference>
<reference evidence="6 7" key="1">
    <citation type="submission" date="2020-08" db="EMBL/GenBank/DDBJ databases">
        <title>Genomic Encyclopedia of Type Strains, Phase IV (KMG-IV): sequencing the most valuable type-strain genomes for metagenomic binning, comparative biology and taxonomic classification.</title>
        <authorList>
            <person name="Goeker M."/>
        </authorList>
    </citation>
    <scope>NUCLEOTIDE SEQUENCE [LARGE SCALE GENOMIC DNA]</scope>
    <source>
        <strain evidence="6 7">DSM 22368</strain>
    </source>
</reference>
<dbReference type="PANTHER" id="PTHR43691:SF11">
    <property type="entry name" value="FI09636P-RELATED"/>
    <property type="match status" value="1"/>
</dbReference>
<dbReference type="CDD" id="cd09006">
    <property type="entry name" value="PNP_EcPNPI-like"/>
    <property type="match status" value="1"/>
</dbReference>
<comment type="catalytic activity">
    <reaction evidence="3">
        <text>uridine + phosphate = alpha-D-ribose 1-phosphate + uracil</text>
        <dbReference type="Rhea" id="RHEA:24388"/>
        <dbReference type="ChEBI" id="CHEBI:16704"/>
        <dbReference type="ChEBI" id="CHEBI:17568"/>
        <dbReference type="ChEBI" id="CHEBI:43474"/>
        <dbReference type="ChEBI" id="CHEBI:57720"/>
        <dbReference type="EC" id="2.4.2.3"/>
    </reaction>
</comment>
<feature type="active site" description="Proton donor" evidence="4">
    <location>
        <position position="205"/>
    </location>
</feature>
<comment type="subunit">
    <text evidence="4">Homohexamer; trimer of homodimers.</text>
</comment>
<evidence type="ECO:0000256" key="2">
    <source>
        <dbReference type="ARBA" id="ARBA00022679"/>
    </source>
</evidence>
<accession>A0A7X0MX80</accession>
<evidence type="ECO:0000259" key="5">
    <source>
        <dbReference type="Pfam" id="PF01048"/>
    </source>
</evidence>
<evidence type="ECO:0000313" key="7">
    <source>
        <dbReference type="Proteomes" id="UP000528457"/>
    </source>
</evidence>
<dbReference type="InParanoid" id="A0A7X0MX80"/>
<keyword evidence="2 4" id="KW-0808">Transferase</keyword>
<dbReference type="Gene3D" id="3.40.50.1580">
    <property type="entry name" value="Nucleoside phosphorylase domain"/>
    <property type="match status" value="1"/>
</dbReference>
<dbReference type="SUPFAM" id="SSF53167">
    <property type="entry name" value="Purine and uridine phosphorylases"/>
    <property type="match status" value="1"/>
</dbReference>
<evidence type="ECO:0000256" key="4">
    <source>
        <dbReference type="HAMAP-Rule" id="MF_01627"/>
    </source>
</evidence>
<feature type="binding site" evidence="4">
    <location>
        <position position="5"/>
    </location>
    <ligand>
        <name>a purine D-ribonucleoside</name>
        <dbReference type="ChEBI" id="CHEBI:142355"/>
        <note>ligand shared between dimeric partners</note>
    </ligand>
</feature>